<dbReference type="Pfam" id="PF00172">
    <property type="entry name" value="Zn_clus"/>
    <property type="match status" value="1"/>
</dbReference>
<dbReference type="InterPro" id="IPR036864">
    <property type="entry name" value="Zn2-C6_fun-type_DNA-bd_sf"/>
</dbReference>
<dbReference type="SUPFAM" id="SSF57701">
    <property type="entry name" value="Zn2/Cys6 DNA-binding domain"/>
    <property type="match status" value="1"/>
</dbReference>
<dbReference type="Gene3D" id="4.10.240.10">
    <property type="entry name" value="Zn(2)-C6 fungal-type DNA-binding domain"/>
    <property type="match status" value="1"/>
</dbReference>
<dbReference type="SMART" id="SM00066">
    <property type="entry name" value="GAL4"/>
    <property type="match status" value="1"/>
</dbReference>
<evidence type="ECO:0000256" key="3">
    <source>
        <dbReference type="ARBA" id="ARBA00023015"/>
    </source>
</evidence>
<evidence type="ECO:0000313" key="9">
    <source>
        <dbReference type="Proteomes" id="UP001220324"/>
    </source>
</evidence>
<dbReference type="CDD" id="cd00067">
    <property type="entry name" value="GAL4"/>
    <property type="match status" value="1"/>
</dbReference>
<keyword evidence="5" id="KW-0804">Transcription</keyword>
<evidence type="ECO:0000256" key="6">
    <source>
        <dbReference type="ARBA" id="ARBA00023242"/>
    </source>
</evidence>
<dbReference type="Pfam" id="PF11951">
    <property type="entry name" value="Fungal_trans_2"/>
    <property type="match status" value="1"/>
</dbReference>
<evidence type="ECO:0000259" key="7">
    <source>
        <dbReference type="PROSITE" id="PS50048"/>
    </source>
</evidence>
<sequence>MGSKALNSSRIGGAKSRSGCKTCKIRRVKCGEEKPSCLRCSSTGRKCEYGGTRTSSVLFAPNTAPPSFSLMLSPNSGCHERRAFEYYVQHASKGLAAGMNLDFWTKVTPQICRTEPAVWDAIISISVLYEHPDQCLDFPLLRLQKGKKWGLNQIQREALTWYSRAISSIHSQIARGRADPYVALISCVLFICIEAIQGRVIEALQLYEQGVSLILTLRHQLAVGTLSPHKALLLEKTVIPLFLRLGSISLTVSTVEFSEIFAFANSDLNTTFTSFDAARTAISVLFSEVTILEREAMPHRRAAIRDLIPDAEMLAKQQSLQTKLNHWHHAYTNLCQHTGRAEPLLLAYHAAISIYISTCLSQRELVYDSHMSDFAVIVENASLVFEASGGSDYVQPPFTFEMGLGLPLFLTAVKCRNPHLRRKALGLLRQAPPIQALFTCSPVALMAEKCIKLEEDYNRSIALTHDPQLSYPSPQSCVSDSYPLSALEHESASDKFTLMPEEARICYYNVLPPQDRCSPGVMEGDTTGAGYGPNQVFEAFRNYFDTVSNTWRTISHRVLL</sequence>
<dbReference type="AlphaFoldDB" id="A0AAD6GCP3"/>
<dbReference type="InterPro" id="IPR001138">
    <property type="entry name" value="Zn2Cys6_DnaBD"/>
</dbReference>
<accession>A0AAD6GCP3</accession>
<feature type="domain" description="Zn(2)-C6 fungal-type" evidence="7">
    <location>
        <begin position="19"/>
        <end position="49"/>
    </location>
</feature>
<comment type="caution">
    <text evidence="8">The sequence shown here is derived from an EMBL/GenBank/DDBJ whole genome shotgun (WGS) entry which is preliminary data.</text>
</comment>
<reference evidence="8 9" key="1">
    <citation type="journal article" date="2023" name="IMA Fungus">
        <title>Comparative genomic study of the Penicillium genus elucidates a diverse pangenome and 15 lateral gene transfer events.</title>
        <authorList>
            <person name="Petersen C."/>
            <person name="Sorensen T."/>
            <person name="Nielsen M.R."/>
            <person name="Sondergaard T.E."/>
            <person name="Sorensen J.L."/>
            <person name="Fitzpatrick D.A."/>
            <person name="Frisvad J.C."/>
            <person name="Nielsen K.L."/>
        </authorList>
    </citation>
    <scope>NUCLEOTIDE SEQUENCE [LARGE SCALE GENOMIC DNA]</scope>
    <source>
        <strain evidence="8 9">IBT 35679</strain>
    </source>
</reference>
<keyword evidence="9" id="KW-1185">Reference proteome</keyword>
<dbReference type="PROSITE" id="PS00463">
    <property type="entry name" value="ZN2_CY6_FUNGAL_1"/>
    <property type="match status" value="1"/>
</dbReference>
<organism evidence="8 9">
    <name type="scientific">Penicillium frequentans</name>
    <dbReference type="NCBI Taxonomy" id="3151616"/>
    <lineage>
        <taxon>Eukaryota</taxon>
        <taxon>Fungi</taxon>
        <taxon>Dikarya</taxon>
        <taxon>Ascomycota</taxon>
        <taxon>Pezizomycotina</taxon>
        <taxon>Eurotiomycetes</taxon>
        <taxon>Eurotiomycetidae</taxon>
        <taxon>Eurotiales</taxon>
        <taxon>Aspergillaceae</taxon>
        <taxon>Penicillium</taxon>
    </lineage>
</organism>
<dbReference type="PROSITE" id="PS50048">
    <property type="entry name" value="ZN2_CY6_FUNGAL_2"/>
    <property type="match status" value="1"/>
</dbReference>
<dbReference type="PANTHER" id="PTHR36206:SF14">
    <property type="entry name" value="ZN(2)-C6 FUNGAL-TYPE DOMAIN-CONTAINING PROTEIN-RELATED"/>
    <property type="match status" value="1"/>
</dbReference>
<dbReference type="InterPro" id="IPR052360">
    <property type="entry name" value="Transcr_Regulatory_Proteins"/>
</dbReference>
<dbReference type="GO" id="GO:0000981">
    <property type="term" value="F:DNA-binding transcription factor activity, RNA polymerase II-specific"/>
    <property type="evidence" value="ECO:0007669"/>
    <property type="project" value="InterPro"/>
</dbReference>
<evidence type="ECO:0000256" key="2">
    <source>
        <dbReference type="ARBA" id="ARBA00022833"/>
    </source>
</evidence>
<evidence type="ECO:0000256" key="4">
    <source>
        <dbReference type="ARBA" id="ARBA00023125"/>
    </source>
</evidence>
<keyword evidence="1" id="KW-0479">Metal-binding</keyword>
<keyword evidence="3" id="KW-0805">Transcription regulation</keyword>
<dbReference type="InterPro" id="IPR021858">
    <property type="entry name" value="Fun_TF"/>
</dbReference>
<dbReference type="Proteomes" id="UP001220324">
    <property type="component" value="Unassembled WGS sequence"/>
</dbReference>
<gene>
    <name evidence="8" type="ORF">N7494_007332</name>
</gene>
<name>A0AAD6GCP3_9EURO</name>
<dbReference type="GO" id="GO:0003677">
    <property type="term" value="F:DNA binding"/>
    <property type="evidence" value="ECO:0007669"/>
    <property type="project" value="UniProtKB-KW"/>
</dbReference>
<evidence type="ECO:0000313" key="8">
    <source>
        <dbReference type="EMBL" id="KAJ5537853.1"/>
    </source>
</evidence>
<evidence type="ECO:0000256" key="1">
    <source>
        <dbReference type="ARBA" id="ARBA00022723"/>
    </source>
</evidence>
<evidence type="ECO:0000256" key="5">
    <source>
        <dbReference type="ARBA" id="ARBA00023163"/>
    </source>
</evidence>
<proteinExistence type="predicted"/>
<keyword evidence="4" id="KW-0238">DNA-binding</keyword>
<keyword evidence="2" id="KW-0862">Zinc</keyword>
<keyword evidence="6" id="KW-0539">Nucleus</keyword>
<dbReference type="PANTHER" id="PTHR36206">
    <property type="entry name" value="ASPERCRYPTIN BIOSYNTHESIS CLUSTER-SPECIFIC TRANSCRIPTION REGULATOR ATNN-RELATED"/>
    <property type="match status" value="1"/>
</dbReference>
<dbReference type="GO" id="GO:0008270">
    <property type="term" value="F:zinc ion binding"/>
    <property type="evidence" value="ECO:0007669"/>
    <property type="project" value="InterPro"/>
</dbReference>
<dbReference type="EMBL" id="JAQIZZ010000006">
    <property type="protein sequence ID" value="KAJ5537853.1"/>
    <property type="molecule type" value="Genomic_DNA"/>
</dbReference>
<protein>
    <recommendedName>
        <fullName evidence="7">Zn(2)-C6 fungal-type domain-containing protein</fullName>
    </recommendedName>
</protein>